<evidence type="ECO:0000256" key="4">
    <source>
        <dbReference type="ARBA" id="ARBA00022670"/>
    </source>
</evidence>
<dbReference type="InterPro" id="IPR041569">
    <property type="entry name" value="AAA_lid_3"/>
</dbReference>
<evidence type="ECO:0000256" key="5">
    <source>
        <dbReference type="ARBA" id="ARBA00022801"/>
    </source>
</evidence>
<dbReference type="Gene3D" id="1.10.8.60">
    <property type="match status" value="1"/>
</dbReference>
<name>A0A4Y7IZ44_PAPSO</name>
<evidence type="ECO:0000256" key="1">
    <source>
        <dbReference type="ARBA" id="ARBA00001947"/>
    </source>
</evidence>
<dbReference type="Gramene" id="RZC52971">
    <property type="protein sequence ID" value="RZC52971"/>
    <property type="gene ID" value="C5167_021395"/>
</dbReference>
<dbReference type="GO" id="GO:0005524">
    <property type="term" value="F:ATP binding"/>
    <property type="evidence" value="ECO:0007669"/>
    <property type="project" value="InterPro"/>
</dbReference>
<comment type="similarity">
    <text evidence="2">In the C-terminal section; belongs to the peptidase M41 family.</text>
</comment>
<evidence type="ECO:0000313" key="8">
    <source>
        <dbReference type="EMBL" id="RZC52971.1"/>
    </source>
</evidence>
<dbReference type="GO" id="GO:0009507">
    <property type="term" value="C:chloroplast"/>
    <property type="evidence" value="ECO:0007669"/>
    <property type="project" value="TreeGrafter"/>
</dbReference>
<reference evidence="8 9" key="1">
    <citation type="journal article" date="2018" name="Science">
        <title>The opium poppy genome and morphinan production.</title>
        <authorList>
            <person name="Guo L."/>
            <person name="Winzer T."/>
            <person name="Yang X."/>
            <person name="Li Y."/>
            <person name="Ning Z."/>
            <person name="He Z."/>
            <person name="Teodor R."/>
            <person name="Lu Y."/>
            <person name="Bowser T.A."/>
            <person name="Graham I.A."/>
            <person name="Ye K."/>
        </authorList>
    </citation>
    <scope>NUCLEOTIDE SEQUENCE [LARGE SCALE GENOMIC DNA]</scope>
    <source>
        <strain evidence="9">cv. HN1</strain>
        <tissue evidence="8">Leaves</tissue>
    </source>
</reference>
<dbReference type="AlphaFoldDB" id="A0A4Y7IZ44"/>
<gene>
    <name evidence="8" type="ORF">C5167_021395</name>
</gene>
<keyword evidence="5" id="KW-0378">Hydrolase</keyword>
<proteinExistence type="inferred from homology"/>
<comment type="similarity">
    <text evidence="3">In the N-terminal section; belongs to the AAA ATPase family.</text>
</comment>
<dbReference type="PANTHER" id="PTHR23076:SF37">
    <property type="entry name" value="ATP-DEPENDENT ZINC METALLOPROTEASE FTSH 4, MITOCHONDRIAL"/>
    <property type="match status" value="1"/>
</dbReference>
<dbReference type="Gene3D" id="1.20.58.760">
    <property type="entry name" value="Peptidase M41"/>
    <property type="match status" value="1"/>
</dbReference>
<comment type="cofactor">
    <cofactor evidence="1">
        <name>Zn(2+)</name>
        <dbReference type="ChEBI" id="CHEBI:29105"/>
    </cofactor>
</comment>
<dbReference type="InterPro" id="IPR003593">
    <property type="entry name" value="AAA+_ATPase"/>
</dbReference>
<dbReference type="Proteomes" id="UP000316621">
    <property type="component" value="Chromosome 2"/>
</dbReference>
<dbReference type="SUPFAM" id="SSF52540">
    <property type="entry name" value="P-loop containing nucleoside triphosphate hydrolases"/>
    <property type="match status" value="1"/>
</dbReference>
<evidence type="ECO:0000259" key="7">
    <source>
        <dbReference type="SMART" id="SM00382"/>
    </source>
</evidence>
<evidence type="ECO:0000313" key="9">
    <source>
        <dbReference type="Proteomes" id="UP000316621"/>
    </source>
</evidence>
<dbReference type="EMBL" id="CM010716">
    <property type="protein sequence ID" value="RZC52971.1"/>
    <property type="molecule type" value="Genomic_DNA"/>
</dbReference>
<dbReference type="GO" id="GO:0004222">
    <property type="term" value="F:metalloendopeptidase activity"/>
    <property type="evidence" value="ECO:0007669"/>
    <property type="project" value="InterPro"/>
</dbReference>
<sequence length="246" mass="26848">MLARTVAGEAGVPFFFKSVSEFEEQGIGVGARRVRDLFVAAKKCSPCIIFIDEIDSFGGQRNPRDFKYPNATLNQFLVELDGFQQNDGIIFIAATNFPEFLDKALVRPGRFDRTVVLPNPDDKGRKQILESHMSKVPQGKDVDPSIIARGTPGFSGADLANLVNVAALKAAKEDPKAVSMTELEYAKDKIMMGSERKSAVISDESRKLTAFHEGVHALVTIHTDGAHPVHKNCSTRNVSWDGSAVA</sequence>
<dbReference type="FunFam" id="1.10.8.60:FF:000001">
    <property type="entry name" value="ATP-dependent zinc metalloprotease FtsH"/>
    <property type="match status" value="1"/>
</dbReference>
<dbReference type="InterPro" id="IPR027417">
    <property type="entry name" value="P-loop_NTPase"/>
</dbReference>
<protein>
    <recommendedName>
        <fullName evidence="7">AAA+ ATPase domain-containing protein</fullName>
    </recommendedName>
</protein>
<dbReference type="Gene3D" id="3.40.50.300">
    <property type="entry name" value="P-loop containing nucleotide triphosphate hydrolases"/>
    <property type="match status" value="1"/>
</dbReference>
<keyword evidence="4" id="KW-0645">Protease</keyword>
<accession>A0A4Y7IZ44</accession>
<dbReference type="GO" id="GO:0004176">
    <property type="term" value="F:ATP-dependent peptidase activity"/>
    <property type="evidence" value="ECO:0007669"/>
    <property type="project" value="InterPro"/>
</dbReference>
<dbReference type="PANTHER" id="PTHR23076">
    <property type="entry name" value="METALLOPROTEASE M41 FTSH"/>
    <property type="match status" value="1"/>
</dbReference>
<feature type="domain" description="AAA+ ATPase" evidence="7">
    <location>
        <begin position="1"/>
        <end position="121"/>
    </location>
</feature>
<dbReference type="GO" id="GO:0045037">
    <property type="term" value="P:protein import into chloroplast stroma"/>
    <property type="evidence" value="ECO:0007669"/>
    <property type="project" value="TreeGrafter"/>
</dbReference>
<evidence type="ECO:0000256" key="6">
    <source>
        <dbReference type="ARBA" id="ARBA00022946"/>
    </source>
</evidence>
<evidence type="ECO:0000256" key="3">
    <source>
        <dbReference type="ARBA" id="ARBA00010550"/>
    </source>
</evidence>
<dbReference type="SMART" id="SM00382">
    <property type="entry name" value="AAA"/>
    <property type="match status" value="1"/>
</dbReference>
<dbReference type="InterPro" id="IPR037219">
    <property type="entry name" value="Peptidase_M41-like"/>
</dbReference>
<dbReference type="STRING" id="3469.A0A4Y7IZ44"/>
<dbReference type="GO" id="GO:0016887">
    <property type="term" value="F:ATP hydrolysis activity"/>
    <property type="evidence" value="ECO:0007669"/>
    <property type="project" value="InterPro"/>
</dbReference>
<keyword evidence="9" id="KW-1185">Reference proteome</keyword>
<dbReference type="Pfam" id="PF17862">
    <property type="entry name" value="AAA_lid_3"/>
    <property type="match status" value="1"/>
</dbReference>
<dbReference type="Pfam" id="PF00004">
    <property type="entry name" value="AAA"/>
    <property type="match status" value="1"/>
</dbReference>
<organism evidence="8 9">
    <name type="scientific">Papaver somniferum</name>
    <name type="common">Opium poppy</name>
    <dbReference type="NCBI Taxonomy" id="3469"/>
    <lineage>
        <taxon>Eukaryota</taxon>
        <taxon>Viridiplantae</taxon>
        <taxon>Streptophyta</taxon>
        <taxon>Embryophyta</taxon>
        <taxon>Tracheophyta</taxon>
        <taxon>Spermatophyta</taxon>
        <taxon>Magnoliopsida</taxon>
        <taxon>Ranunculales</taxon>
        <taxon>Papaveraceae</taxon>
        <taxon>Papaveroideae</taxon>
        <taxon>Papaver</taxon>
    </lineage>
</organism>
<dbReference type="InterPro" id="IPR003959">
    <property type="entry name" value="ATPase_AAA_core"/>
</dbReference>
<keyword evidence="6" id="KW-0809">Transit peptide</keyword>
<dbReference type="OMA" id="MKVINED"/>
<evidence type="ECO:0000256" key="2">
    <source>
        <dbReference type="ARBA" id="ARBA00010044"/>
    </source>
</evidence>
<dbReference type="GO" id="GO:0006508">
    <property type="term" value="P:proteolysis"/>
    <property type="evidence" value="ECO:0007669"/>
    <property type="project" value="UniProtKB-KW"/>
</dbReference>